<gene>
    <name evidence="7" type="ORF">HICCMSTLAB_LOCUS4112</name>
</gene>
<evidence type="ECO:0000256" key="2">
    <source>
        <dbReference type="ARBA" id="ARBA00022679"/>
    </source>
</evidence>
<dbReference type="InterPro" id="IPR050800">
    <property type="entry name" value="ARTD/PARP"/>
</dbReference>
<keyword evidence="2 5" id="KW-0808">Transferase</keyword>
<dbReference type="GO" id="GO:0005730">
    <property type="term" value="C:nucleolus"/>
    <property type="evidence" value="ECO:0007669"/>
    <property type="project" value="TreeGrafter"/>
</dbReference>
<proteinExistence type="predicted"/>
<reference evidence="7" key="1">
    <citation type="submission" date="2021-04" db="EMBL/GenBank/DDBJ databases">
        <authorList>
            <person name="Chebbi M.A.C M."/>
        </authorList>
    </citation>
    <scope>NUCLEOTIDE SEQUENCE</scope>
</reference>
<sequence>MEMNAGNARIPRRVYENGNQQYSMIDFAKSKYDRSLVHKYQVEIWHGKQENKYILYRSWGTSKAHIKYEKKKHWSLETCLVKFKLFVSAKIKKLIFATLDANYRPCQVPLPIQCLLKDILDVNIIQKISKIYDIDEELSVPEDLKINLVMEFMNEDVEFQLINKSDRKLFRNPMNVYYKNLHTTIEILDKKSPRFKMIEKYVKNTHAITHDHYSIKIDNVFLVQPHDIKKYKKNLRNKKLLWHGTIKTKISSILANGLQLPDPSERGLMFGPGIYFSNCVSNAANYCNTDAKVPNGVLLLCEVALGTMLEKFRAENDLVKLPDDKHSVFSRGVLTPEPTEVTIIPQNVEVPYGKLVTVDLARSAKLRHDEFIVYDPNQIKIRYMLTVHFEYV</sequence>
<keyword evidence="8" id="KW-1185">Reference proteome</keyword>
<evidence type="ECO:0000259" key="6">
    <source>
        <dbReference type="PROSITE" id="PS51059"/>
    </source>
</evidence>
<accession>A0A8J2MHX4</accession>
<dbReference type="PANTHER" id="PTHR10459">
    <property type="entry name" value="DNA LIGASE"/>
    <property type="match status" value="1"/>
</dbReference>
<comment type="caution">
    <text evidence="7">The sequence shown here is derived from an EMBL/GenBank/DDBJ whole genome shotgun (WGS) entry which is preliminary data.</text>
</comment>
<evidence type="ECO:0000256" key="5">
    <source>
        <dbReference type="RuleBase" id="RU362114"/>
    </source>
</evidence>
<evidence type="ECO:0000256" key="1">
    <source>
        <dbReference type="ARBA" id="ARBA00022676"/>
    </source>
</evidence>
<dbReference type="Pfam" id="PF00644">
    <property type="entry name" value="PARP"/>
    <property type="match status" value="1"/>
</dbReference>
<dbReference type="GO" id="GO:0006302">
    <property type="term" value="P:double-strand break repair"/>
    <property type="evidence" value="ECO:0007669"/>
    <property type="project" value="TreeGrafter"/>
</dbReference>
<comment type="catalytic activity">
    <reaction evidence="4">
        <text>NAD(+) + (ADP-D-ribosyl)n-acceptor = nicotinamide + (ADP-D-ribosyl)n+1-acceptor + H(+).</text>
        <dbReference type="EC" id="2.4.2.30"/>
    </reaction>
</comment>
<dbReference type="PANTHER" id="PTHR10459:SF60">
    <property type="entry name" value="POLY [ADP-RIBOSE] POLYMERASE 2"/>
    <property type="match status" value="1"/>
</dbReference>
<evidence type="ECO:0000313" key="8">
    <source>
        <dbReference type="Proteomes" id="UP000786811"/>
    </source>
</evidence>
<dbReference type="InterPro" id="IPR012317">
    <property type="entry name" value="Poly(ADP-ribose)pol_cat_dom"/>
</dbReference>
<evidence type="ECO:0000256" key="4">
    <source>
        <dbReference type="ARBA" id="ARBA00033987"/>
    </source>
</evidence>
<dbReference type="OrthoDB" id="429950at2759"/>
<name>A0A8J2MHX4_COTCN</name>
<evidence type="ECO:0000256" key="3">
    <source>
        <dbReference type="ARBA" id="ARBA00023027"/>
    </source>
</evidence>
<dbReference type="EMBL" id="CAJNRD030001118">
    <property type="protein sequence ID" value="CAG5084469.1"/>
    <property type="molecule type" value="Genomic_DNA"/>
</dbReference>
<dbReference type="SUPFAM" id="SSF56399">
    <property type="entry name" value="ADP-ribosylation"/>
    <property type="match status" value="1"/>
</dbReference>
<dbReference type="EC" id="2.4.2.-" evidence="5"/>
<keyword evidence="1 5" id="KW-0328">Glycosyltransferase</keyword>
<dbReference type="GO" id="GO:0003950">
    <property type="term" value="F:NAD+ poly-ADP-ribosyltransferase activity"/>
    <property type="evidence" value="ECO:0007669"/>
    <property type="project" value="UniProtKB-UniRule"/>
</dbReference>
<dbReference type="Gene3D" id="3.90.228.10">
    <property type="match status" value="1"/>
</dbReference>
<keyword evidence="3 5" id="KW-0520">NAD</keyword>
<dbReference type="GO" id="GO:1990404">
    <property type="term" value="F:NAD+-protein mono-ADP-ribosyltransferase activity"/>
    <property type="evidence" value="ECO:0007669"/>
    <property type="project" value="TreeGrafter"/>
</dbReference>
<organism evidence="7 8">
    <name type="scientific">Cotesia congregata</name>
    <name type="common">Parasitoid wasp</name>
    <name type="synonym">Apanteles congregatus</name>
    <dbReference type="NCBI Taxonomy" id="51543"/>
    <lineage>
        <taxon>Eukaryota</taxon>
        <taxon>Metazoa</taxon>
        <taxon>Ecdysozoa</taxon>
        <taxon>Arthropoda</taxon>
        <taxon>Hexapoda</taxon>
        <taxon>Insecta</taxon>
        <taxon>Pterygota</taxon>
        <taxon>Neoptera</taxon>
        <taxon>Endopterygota</taxon>
        <taxon>Hymenoptera</taxon>
        <taxon>Apocrita</taxon>
        <taxon>Ichneumonoidea</taxon>
        <taxon>Braconidae</taxon>
        <taxon>Microgastrinae</taxon>
        <taxon>Cotesia</taxon>
    </lineage>
</organism>
<evidence type="ECO:0000313" key="7">
    <source>
        <dbReference type="EMBL" id="CAG5084469.1"/>
    </source>
</evidence>
<dbReference type="GO" id="GO:0070212">
    <property type="term" value="P:protein poly-ADP-ribosylation"/>
    <property type="evidence" value="ECO:0007669"/>
    <property type="project" value="TreeGrafter"/>
</dbReference>
<dbReference type="AlphaFoldDB" id="A0A8J2MHX4"/>
<dbReference type="PROSITE" id="PS51059">
    <property type="entry name" value="PARP_CATALYTIC"/>
    <property type="match status" value="1"/>
</dbReference>
<dbReference type="Proteomes" id="UP000786811">
    <property type="component" value="Unassembled WGS sequence"/>
</dbReference>
<protein>
    <recommendedName>
        <fullName evidence="5">Poly [ADP-ribose] polymerase</fullName>
        <shortName evidence="5">PARP</shortName>
        <ecNumber evidence="5">2.4.2.-</ecNumber>
    </recommendedName>
</protein>
<feature type="domain" description="PARP catalytic" evidence="6">
    <location>
        <begin position="172"/>
        <end position="392"/>
    </location>
</feature>